<dbReference type="AlphaFoldDB" id="A0A1H1M7C6"/>
<keyword evidence="2" id="KW-0560">Oxidoreductase</keyword>
<evidence type="ECO:0000313" key="5">
    <source>
        <dbReference type="EMBL" id="SDR82646.1"/>
    </source>
</evidence>
<dbReference type="GO" id="GO:0000166">
    <property type="term" value="F:nucleotide binding"/>
    <property type="evidence" value="ECO:0007669"/>
    <property type="project" value="InterPro"/>
</dbReference>
<feature type="domain" description="GFO/IDH/MocA-like oxidoreductase" evidence="4">
    <location>
        <begin position="143"/>
        <end position="263"/>
    </location>
</feature>
<dbReference type="Pfam" id="PF01408">
    <property type="entry name" value="GFO_IDH_MocA"/>
    <property type="match status" value="1"/>
</dbReference>
<evidence type="ECO:0000259" key="3">
    <source>
        <dbReference type="Pfam" id="PF01408"/>
    </source>
</evidence>
<evidence type="ECO:0000256" key="2">
    <source>
        <dbReference type="ARBA" id="ARBA00023002"/>
    </source>
</evidence>
<feature type="domain" description="Gfo/Idh/MocA-like oxidoreductase N-terminal" evidence="3">
    <location>
        <begin position="17"/>
        <end position="133"/>
    </location>
</feature>
<dbReference type="Gene3D" id="3.40.50.720">
    <property type="entry name" value="NAD(P)-binding Rossmann-like Domain"/>
    <property type="match status" value="1"/>
</dbReference>
<dbReference type="GO" id="GO:0016491">
    <property type="term" value="F:oxidoreductase activity"/>
    <property type="evidence" value="ECO:0007669"/>
    <property type="project" value="UniProtKB-KW"/>
</dbReference>
<sequence length="345" mass="36519">MRHDGGVTEPDAPTTGWGILSTGHIASVLAKDLALLPDEATLVAVGSRSADKAAAFAAEYGVRRSHGSYEELAADPDVDVVYVASPHNDHFPSAKLCLEGGQAVLVEKPLTVAPAQAEELLALAQERGLFVMEAMWTRTHPLIRHAAELVASGELGDVRHVDAQFGFAFDGPDSHRLLDPAQAGGAILDAGVYPVHAVNLFLGEPEDVLGYGTAASTGVDDHAAALLTYPATSDRPAATASVLCTLRAGLPNRLAVYCTKGRVMFDDFYLRPAELTVWRDGTDAPEELLASWPGGGYTFEAQEVMRCLRAGEVESPLVPWADTLAVSRTLSRWQDAVGAPARTGA</sequence>
<reference evidence="5 6" key="1">
    <citation type="submission" date="2016-10" db="EMBL/GenBank/DDBJ databases">
        <authorList>
            <person name="de Groot N.N."/>
        </authorList>
    </citation>
    <scope>NUCLEOTIDE SEQUENCE [LARGE SCALE GENOMIC DNA]</scope>
    <source>
        <strain evidence="5 6">DSM 21741</strain>
    </source>
</reference>
<dbReference type="InterPro" id="IPR050984">
    <property type="entry name" value="Gfo/Idh/MocA_domain"/>
</dbReference>
<evidence type="ECO:0000256" key="1">
    <source>
        <dbReference type="ARBA" id="ARBA00010928"/>
    </source>
</evidence>
<name>A0A1H1M7C6_9ACTN</name>
<evidence type="ECO:0000259" key="4">
    <source>
        <dbReference type="Pfam" id="PF22725"/>
    </source>
</evidence>
<dbReference type="PANTHER" id="PTHR22604:SF105">
    <property type="entry name" value="TRANS-1,2-DIHYDROBENZENE-1,2-DIOL DEHYDROGENASE"/>
    <property type="match status" value="1"/>
</dbReference>
<dbReference type="Proteomes" id="UP000199092">
    <property type="component" value="Chromosome I"/>
</dbReference>
<dbReference type="OrthoDB" id="9815825at2"/>
<dbReference type="EMBL" id="LT629749">
    <property type="protein sequence ID" value="SDR82646.1"/>
    <property type="molecule type" value="Genomic_DNA"/>
</dbReference>
<dbReference type="SUPFAM" id="SSF51735">
    <property type="entry name" value="NAD(P)-binding Rossmann-fold domains"/>
    <property type="match status" value="1"/>
</dbReference>
<organism evidence="5 6">
    <name type="scientific">Friedmanniella luteola</name>
    <dbReference type="NCBI Taxonomy" id="546871"/>
    <lineage>
        <taxon>Bacteria</taxon>
        <taxon>Bacillati</taxon>
        <taxon>Actinomycetota</taxon>
        <taxon>Actinomycetes</taxon>
        <taxon>Propionibacteriales</taxon>
        <taxon>Nocardioidaceae</taxon>
        <taxon>Friedmanniella</taxon>
    </lineage>
</organism>
<dbReference type="InterPro" id="IPR036291">
    <property type="entry name" value="NAD(P)-bd_dom_sf"/>
</dbReference>
<comment type="similarity">
    <text evidence="1">Belongs to the Gfo/Idh/MocA family.</text>
</comment>
<dbReference type="InterPro" id="IPR055170">
    <property type="entry name" value="GFO_IDH_MocA-like_dom"/>
</dbReference>
<evidence type="ECO:0000313" key="6">
    <source>
        <dbReference type="Proteomes" id="UP000199092"/>
    </source>
</evidence>
<protein>
    <submittedName>
        <fullName evidence="5">Predicted dehydrogenase</fullName>
    </submittedName>
</protein>
<dbReference type="PANTHER" id="PTHR22604">
    <property type="entry name" value="OXIDOREDUCTASES"/>
    <property type="match status" value="1"/>
</dbReference>
<dbReference type="Pfam" id="PF22725">
    <property type="entry name" value="GFO_IDH_MocA_C3"/>
    <property type="match status" value="1"/>
</dbReference>
<dbReference type="InterPro" id="IPR000683">
    <property type="entry name" value="Gfo/Idh/MocA-like_OxRdtase_N"/>
</dbReference>
<keyword evidence="6" id="KW-1185">Reference proteome</keyword>
<proteinExistence type="inferred from homology"/>
<dbReference type="SUPFAM" id="SSF55347">
    <property type="entry name" value="Glyceraldehyde-3-phosphate dehydrogenase-like, C-terminal domain"/>
    <property type="match status" value="1"/>
</dbReference>
<dbReference type="STRING" id="546871.SAMN04488543_0565"/>
<accession>A0A1H1M7C6</accession>
<dbReference type="Gene3D" id="3.30.360.10">
    <property type="entry name" value="Dihydrodipicolinate Reductase, domain 2"/>
    <property type="match status" value="1"/>
</dbReference>
<gene>
    <name evidence="5" type="ORF">SAMN04488543_0565</name>
</gene>